<accession>J3LDY2</accession>
<evidence type="ECO:0000256" key="1">
    <source>
        <dbReference type="SAM" id="MobiDB-lite"/>
    </source>
</evidence>
<feature type="compositionally biased region" description="Basic and acidic residues" evidence="1">
    <location>
        <begin position="309"/>
        <end position="321"/>
    </location>
</feature>
<feature type="region of interest" description="Disordered" evidence="1">
    <location>
        <begin position="175"/>
        <end position="467"/>
    </location>
</feature>
<name>J3LDY2_ORYBR</name>
<evidence type="ECO:0000313" key="2">
    <source>
        <dbReference type="EnsemblPlants" id="OB02G28490.1"/>
    </source>
</evidence>
<feature type="compositionally biased region" description="Basic and acidic residues" evidence="1">
    <location>
        <begin position="215"/>
        <end position="231"/>
    </location>
</feature>
<dbReference type="eggNOG" id="KOG0342">
    <property type="taxonomic scope" value="Eukaryota"/>
</dbReference>
<dbReference type="OMA" id="WKPRRMN"/>
<feature type="compositionally biased region" description="Basic and acidic residues" evidence="1">
    <location>
        <begin position="32"/>
        <end position="55"/>
    </location>
</feature>
<evidence type="ECO:0000313" key="3">
    <source>
        <dbReference type="Proteomes" id="UP000006038"/>
    </source>
</evidence>
<sequence length="467" mass="51793">MSSARFFPKNAVHSVQPYALLGGDAESPLDARGNDGDGTDRSDRVQGVRENAAKKEMLGIRGDHEPAVEYIERGGVWEPVDSLDDGDDNNSSDHGWNFDNITSDLEEDMALGDVGFRPKQRAMDGREGRKGGMARWAATTSMAASVNGVRDRYGNDFSLSPEGTSQYHLGQRWQARNSGGRGNRPSGRGPALNTGVSGAIRKDRTVGGTSFSDSEVTRDGFEPKWRARNREGTTNGVRRWKPNGSSANVPTKGWMGDDFGSNSDSGRDFMLEPKWKTRNRLNRSENNDGHANAPKKGWMDDDFGSNSETTRDTMLEPKWETLNRSNQSKYDSGKRELKYSPNSYNRERPERSMRGSNGNGRRDRFVNRFASDLEEPKWKPRRKDGTRTNSGSREHVDSTNGRFRRSSNGAARLLDARPLDTNSGASGEDGGHRTSRNGGRRSRGNGYSLRPTSDLRSPGRERGSDEM</sequence>
<dbReference type="EnsemblPlants" id="OB02G28490.1">
    <property type="protein sequence ID" value="OB02G28490.1"/>
    <property type="gene ID" value="OB02G28490"/>
</dbReference>
<feature type="compositionally biased region" description="Basic residues" evidence="1">
    <location>
        <begin position="433"/>
        <end position="443"/>
    </location>
</feature>
<proteinExistence type="predicted"/>
<reference evidence="2" key="1">
    <citation type="submission" date="2013-04" db="UniProtKB">
        <authorList>
            <consortium name="EnsemblPlants"/>
        </authorList>
    </citation>
    <scope>IDENTIFICATION</scope>
</reference>
<feature type="compositionally biased region" description="Basic and acidic residues" evidence="1">
    <location>
        <begin position="374"/>
        <end position="397"/>
    </location>
</feature>
<dbReference type="STRING" id="4533.J3LDY2"/>
<feature type="compositionally biased region" description="Polar residues" evidence="1">
    <location>
        <begin position="398"/>
        <end position="409"/>
    </location>
</feature>
<dbReference type="PANTHER" id="PTHR37724:SF1">
    <property type="entry name" value="OS02G0564300 PROTEIN"/>
    <property type="match status" value="1"/>
</dbReference>
<dbReference type="PANTHER" id="PTHR37724">
    <property type="entry name" value="OS02G0564300 PROTEIN"/>
    <property type="match status" value="1"/>
</dbReference>
<organism evidence="2">
    <name type="scientific">Oryza brachyantha</name>
    <name type="common">malo sina</name>
    <dbReference type="NCBI Taxonomy" id="4533"/>
    <lineage>
        <taxon>Eukaryota</taxon>
        <taxon>Viridiplantae</taxon>
        <taxon>Streptophyta</taxon>
        <taxon>Embryophyta</taxon>
        <taxon>Tracheophyta</taxon>
        <taxon>Spermatophyta</taxon>
        <taxon>Magnoliopsida</taxon>
        <taxon>Liliopsida</taxon>
        <taxon>Poales</taxon>
        <taxon>Poaceae</taxon>
        <taxon>BOP clade</taxon>
        <taxon>Oryzoideae</taxon>
        <taxon>Oryzeae</taxon>
        <taxon>Oryzinae</taxon>
        <taxon>Oryza</taxon>
    </lineage>
</organism>
<dbReference type="HOGENOM" id="CLU_032260_0_0_1"/>
<dbReference type="Gramene" id="OB02G28490.1">
    <property type="protein sequence ID" value="OB02G28490.1"/>
    <property type="gene ID" value="OB02G28490"/>
</dbReference>
<keyword evidence="3" id="KW-1185">Reference proteome</keyword>
<dbReference type="KEGG" id="obr:102703844"/>
<dbReference type="GeneID" id="102703844"/>
<dbReference type="AlphaFoldDB" id="J3LDY2"/>
<feature type="compositionally biased region" description="Basic and acidic residues" evidence="1">
    <location>
        <begin position="457"/>
        <end position="467"/>
    </location>
</feature>
<protein>
    <submittedName>
        <fullName evidence="2">Uncharacterized protein</fullName>
    </submittedName>
</protein>
<dbReference type="OrthoDB" id="1747509at2759"/>
<feature type="region of interest" description="Disordered" evidence="1">
    <location>
        <begin position="17"/>
        <end position="55"/>
    </location>
</feature>
<dbReference type="Proteomes" id="UP000006038">
    <property type="component" value="Unassembled WGS sequence"/>
</dbReference>
<feature type="compositionally biased region" description="Basic and acidic residues" evidence="1">
    <location>
        <begin position="265"/>
        <end position="275"/>
    </location>
</feature>